<feature type="compositionally biased region" description="Gly residues" evidence="15">
    <location>
        <begin position="13"/>
        <end position="26"/>
    </location>
</feature>
<dbReference type="SUPFAM" id="SSF56112">
    <property type="entry name" value="Protein kinase-like (PK-like)"/>
    <property type="match status" value="1"/>
</dbReference>
<dbReference type="Pfam" id="PF18085">
    <property type="entry name" value="Mak_N_cap"/>
    <property type="match status" value="1"/>
</dbReference>
<dbReference type="Proteomes" id="UP001519305">
    <property type="component" value="Unassembled WGS sequence"/>
</dbReference>
<keyword evidence="7 17" id="KW-0808">Transferase</keyword>
<dbReference type="InterPro" id="IPR011009">
    <property type="entry name" value="Kinase-like_dom_sf"/>
</dbReference>
<feature type="region of interest" description="Disordered" evidence="15">
    <location>
        <begin position="1"/>
        <end position="27"/>
    </location>
</feature>
<evidence type="ECO:0000256" key="7">
    <source>
        <dbReference type="ARBA" id="ARBA00022679"/>
    </source>
</evidence>
<evidence type="ECO:0000256" key="3">
    <source>
        <dbReference type="ARBA" id="ARBA00011245"/>
    </source>
</evidence>
<evidence type="ECO:0000313" key="18">
    <source>
        <dbReference type="Proteomes" id="UP001519305"/>
    </source>
</evidence>
<evidence type="ECO:0000256" key="2">
    <source>
        <dbReference type="ARBA" id="ARBA00006219"/>
    </source>
</evidence>
<accession>A0ABS4U7D7</accession>
<keyword evidence="6" id="KW-0321">Glycogen metabolism</keyword>
<dbReference type="EMBL" id="JAGINY010000001">
    <property type="protein sequence ID" value="MBP2332094.1"/>
    <property type="molecule type" value="Genomic_DNA"/>
</dbReference>
<proteinExistence type="inferred from homology"/>
<comment type="similarity">
    <text evidence="2">Belongs to the aminoglycoside phosphotransferase family.</text>
</comment>
<evidence type="ECO:0000256" key="13">
    <source>
        <dbReference type="ARBA" id="ARBA00031251"/>
    </source>
</evidence>
<dbReference type="GO" id="GO:0016740">
    <property type="term" value="F:transferase activity"/>
    <property type="evidence" value="ECO:0007669"/>
    <property type="project" value="UniProtKB-KW"/>
</dbReference>
<evidence type="ECO:0000313" key="17">
    <source>
        <dbReference type="EMBL" id="MBP2332094.1"/>
    </source>
</evidence>
<sequence length="486" mass="51901">MNDNVNATPINGGAAGGPGASAGGSSGPVSLPDVDLIASELTRTLPAQRFFADKAAGIDRLEVLVQAPVVRGDADAPDVDVLFVRVHSGDASPAYLLPIAWGDALPAAGEDALLAAGEGVIGYDALVDPAAVTALGRVLAADGALGPMELKRVPGAELAVPEKGRPMGVEQSNTSVIFDDEVMVKFFRRLHPGTNADVELLAALSAADCSSVPHLFGWVELVVDGEAYTTAMLQQFVPNSADGWSMALTSVRDIIREGDLQPEDLGTDFGVESAALGAAVAEVHDMLAATLPVRRRMSGEELVAPMRERLRHVAGIVPQVNELYDAAEAVFAKAAASVGSDGVPVQRIHGDLHLGQVLRTPRHWLLIDFEGEPSRPWDERRLPDHPMRDVAGMVRSFDYAAHYPLLTGREDSRQQRYRVGEWAQRNVGAFLDGYASTSGRDPRDDAAVLDAFILDKAIYECLYEAQNRPGWLELPLAAVSRLLDTE</sequence>
<evidence type="ECO:0000256" key="10">
    <source>
        <dbReference type="ARBA" id="ARBA00022840"/>
    </source>
</evidence>
<dbReference type="RefSeq" id="WP_244979502.1">
    <property type="nucleotide sequence ID" value="NZ_CP047357.1"/>
</dbReference>
<keyword evidence="18" id="KW-1185">Reference proteome</keyword>
<organism evidence="17 18">
    <name type="scientific">Corynebacterium freneyi</name>
    <dbReference type="NCBI Taxonomy" id="134034"/>
    <lineage>
        <taxon>Bacteria</taxon>
        <taxon>Bacillati</taxon>
        <taxon>Actinomycetota</taxon>
        <taxon>Actinomycetes</taxon>
        <taxon>Mycobacteriales</taxon>
        <taxon>Corynebacteriaceae</taxon>
        <taxon>Corynebacterium</taxon>
    </lineage>
</organism>
<evidence type="ECO:0000256" key="8">
    <source>
        <dbReference type="ARBA" id="ARBA00022741"/>
    </source>
</evidence>
<evidence type="ECO:0000256" key="9">
    <source>
        <dbReference type="ARBA" id="ARBA00022777"/>
    </source>
</evidence>
<comment type="subunit">
    <text evidence="3">Monomer.</text>
</comment>
<evidence type="ECO:0000256" key="11">
    <source>
        <dbReference type="ARBA" id="ARBA00023056"/>
    </source>
</evidence>
<gene>
    <name evidence="17" type="ORF">JOF33_000793</name>
</gene>
<comment type="pathway">
    <text evidence="1">Glycan biosynthesis; glycogen biosynthesis.</text>
</comment>
<evidence type="ECO:0000256" key="5">
    <source>
        <dbReference type="ARBA" id="ARBA00013882"/>
    </source>
</evidence>
<evidence type="ECO:0000256" key="1">
    <source>
        <dbReference type="ARBA" id="ARBA00004964"/>
    </source>
</evidence>
<evidence type="ECO:0000256" key="6">
    <source>
        <dbReference type="ARBA" id="ARBA00022600"/>
    </source>
</evidence>
<evidence type="ECO:0000256" key="4">
    <source>
        <dbReference type="ARBA" id="ARBA00011962"/>
    </source>
</evidence>
<comment type="catalytic activity">
    <reaction evidence="14">
        <text>D-maltose + ATP = alpha-maltose 1-phosphate + ADP + H(+)</text>
        <dbReference type="Rhea" id="RHEA:31915"/>
        <dbReference type="ChEBI" id="CHEBI:15378"/>
        <dbReference type="ChEBI" id="CHEBI:17306"/>
        <dbReference type="ChEBI" id="CHEBI:30616"/>
        <dbReference type="ChEBI" id="CHEBI:63576"/>
        <dbReference type="ChEBI" id="CHEBI:456216"/>
        <dbReference type="EC" id="2.7.1.175"/>
    </reaction>
</comment>
<keyword evidence="12" id="KW-0119">Carbohydrate metabolism</keyword>
<dbReference type="InterPro" id="IPR040999">
    <property type="entry name" value="Mak_N_cap"/>
</dbReference>
<keyword evidence="8" id="KW-0547">Nucleotide-binding</keyword>
<keyword evidence="10" id="KW-0067">ATP-binding</keyword>
<keyword evidence="11" id="KW-0320">Glycogen biosynthesis</keyword>
<evidence type="ECO:0000256" key="12">
    <source>
        <dbReference type="ARBA" id="ARBA00023277"/>
    </source>
</evidence>
<evidence type="ECO:0000259" key="16">
    <source>
        <dbReference type="Pfam" id="PF18085"/>
    </source>
</evidence>
<dbReference type="EC" id="2.7.1.175" evidence="4"/>
<dbReference type="Gene3D" id="3.90.1200.10">
    <property type="match status" value="1"/>
</dbReference>
<keyword evidence="9" id="KW-0418">Kinase</keyword>
<evidence type="ECO:0000256" key="15">
    <source>
        <dbReference type="SAM" id="MobiDB-lite"/>
    </source>
</evidence>
<name>A0ABS4U7D7_9CORY</name>
<reference evidence="17 18" key="1">
    <citation type="submission" date="2021-03" db="EMBL/GenBank/DDBJ databases">
        <title>Sequencing the genomes of 1000 actinobacteria strains.</title>
        <authorList>
            <person name="Klenk H.-P."/>
        </authorList>
    </citation>
    <scope>NUCLEOTIDE SEQUENCE [LARGE SCALE GENOMIC DNA]</scope>
    <source>
        <strain evidence="17 18">DSM 44506</strain>
    </source>
</reference>
<comment type="caution">
    <text evidence="17">The sequence shown here is derived from an EMBL/GenBank/DDBJ whole genome shotgun (WGS) entry which is preliminary data.</text>
</comment>
<protein>
    <recommendedName>
        <fullName evidence="5">Maltokinase</fullName>
        <ecNumber evidence="4">2.7.1.175</ecNumber>
    </recommendedName>
    <alternativeName>
        <fullName evidence="13">Maltose-1-phosphate synthase</fullName>
    </alternativeName>
</protein>
<feature type="domain" description="Maltokinase N-terminal cap" evidence="16">
    <location>
        <begin position="45"/>
        <end position="128"/>
    </location>
</feature>
<evidence type="ECO:0000256" key="14">
    <source>
        <dbReference type="ARBA" id="ARBA00049067"/>
    </source>
</evidence>